<dbReference type="GeneID" id="104593980"/>
<dbReference type="InParanoid" id="A0A1U7ZVB8"/>
<protein>
    <submittedName>
        <fullName evidence="3">Uncharacterized protein LOC104593980</fullName>
    </submittedName>
</protein>
<dbReference type="OMA" id="IYWESQE"/>
<dbReference type="PANTHER" id="PTHR31579">
    <property type="entry name" value="OS03G0796600 PROTEIN"/>
    <property type="match status" value="1"/>
</dbReference>
<proteinExistence type="predicted"/>
<dbReference type="OrthoDB" id="747933at2759"/>
<evidence type="ECO:0000313" key="3">
    <source>
        <dbReference type="RefSeq" id="XP_010252408.1"/>
    </source>
</evidence>
<dbReference type="Pfam" id="PF04720">
    <property type="entry name" value="PDDEXK_6"/>
    <property type="match status" value="1"/>
</dbReference>
<reference evidence="3" key="1">
    <citation type="submission" date="2025-08" db="UniProtKB">
        <authorList>
            <consortium name="RefSeq"/>
        </authorList>
    </citation>
    <scope>IDENTIFICATION</scope>
</reference>
<dbReference type="PANTHER" id="PTHR31579:SF49">
    <property type="entry name" value="DUF506 FAMILY PROTEIN"/>
    <property type="match status" value="1"/>
</dbReference>
<gene>
    <name evidence="3" type="primary">LOC104593980</name>
</gene>
<feature type="region of interest" description="Disordered" evidence="1">
    <location>
        <begin position="34"/>
        <end position="58"/>
    </location>
</feature>
<dbReference type="NCBIfam" id="TIGR01615">
    <property type="entry name" value="A_thal_3542"/>
    <property type="match status" value="1"/>
</dbReference>
<name>A0A1U7ZVB8_NELNU</name>
<dbReference type="RefSeq" id="XP_010252408.1">
    <property type="nucleotide sequence ID" value="XM_010254106.2"/>
</dbReference>
<dbReference type="STRING" id="4432.A0A1U7ZVB8"/>
<dbReference type="Proteomes" id="UP000189703">
    <property type="component" value="Unplaced"/>
</dbReference>
<dbReference type="KEGG" id="nnu:104593980"/>
<sequence>MGKYFEGKALEDDLCPGSLEEKISVFYAGNSEEFDRSLEGNNESDHEGDDDSDSSDSYDSTERIEYWELQGTILQEVLDHNCLTGSNLQREVKRALETVRATCLCQCSKQRYGECGSCLRRAVVNQLCNKGFNAGLCTSKWKSTLKTQGGMHEYIDVIVKSAGRKKETRLIIELDFRDEFEMGKACNEYKKLINQLPESFIGKHEHMNAIIRIVCDAAKTSMKEKKFYMGPWRKKSFMEMKWLGPYQRWYFDQSSVVQPVSSRQLRLPTSSRFCFQQFSAPTALEVT</sequence>
<dbReference type="AlphaFoldDB" id="A0A1U7ZVB8"/>
<dbReference type="InterPro" id="IPR006502">
    <property type="entry name" value="PDDEXK-like"/>
</dbReference>
<feature type="compositionally biased region" description="Acidic residues" evidence="1">
    <location>
        <begin position="46"/>
        <end position="56"/>
    </location>
</feature>
<evidence type="ECO:0000313" key="2">
    <source>
        <dbReference type="Proteomes" id="UP000189703"/>
    </source>
</evidence>
<evidence type="ECO:0000256" key="1">
    <source>
        <dbReference type="SAM" id="MobiDB-lite"/>
    </source>
</evidence>
<organism evidence="2 3">
    <name type="scientific">Nelumbo nucifera</name>
    <name type="common">Sacred lotus</name>
    <dbReference type="NCBI Taxonomy" id="4432"/>
    <lineage>
        <taxon>Eukaryota</taxon>
        <taxon>Viridiplantae</taxon>
        <taxon>Streptophyta</taxon>
        <taxon>Embryophyta</taxon>
        <taxon>Tracheophyta</taxon>
        <taxon>Spermatophyta</taxon>
        <taxon>Magnoliopsida</taxon>
        <taxon>Proteales</taxon>
        <taxon>Nelumbonaceae</taxon>
        <taxon>Nelumbo</taxon>
    </lineage>
</organism>
<keyword evidence="2" id="KW-1185">Reference proteome</keyword>
<dbReference type="eggNOG" id="ENOG502QTG7">
    <property type="taxonomic scope" value="Eukaryota"/>
</dbReference>
<accession>A0A1U7ZVB8</accession>